<comment type="pathway">
    <text evidence="1 7">Cofactor biosynthesis; riboflavin biosynthesis; riboflavin from 2-hydroxy-3-oxobutyl phosphate and 5-amino-6-(D-ribitylamino)uracil: step 1/2.</text>
</comment>
<gene>
    <name evidence="7" type="primary">ribH</name>
    <name evidence="9" type="ORF">FF098_011830</name>
    <name evidence="8" type="ORF">GCM10011355_23780</name>
</gene>
<comment type="function">
    <text evidence="7">Catalyzes the formation of 6,7-dimethyl-8-ribityllumazine by condensation of 5-amino-6-(D-ribitylamino)uracil with 3,4-dihydroxy-2-butanone 4-phosphate. This is the penultimate step in the biosynthesis of riboflavin.</text>
</comment>
<dbReference type="GO" id="GO:0009349">
    <property type="term" value="C:riboflavin synthase complex"/>
    <property type="evidence" value="ECO:0007669"/>
    <property type="project" value="UniProtKB-UniRule"/>
</dbReference>
<feature type="binding site" evidence="7">
    <location>
        <position position="28"/>
    </location>
    <ligand>
        <name>5-amino-6-(D-ribitylamino)uracil</name>
        <dbReference type="ChEBI" id="CHEBI:15934"/>
    </ligand>
</feature>
<dbReference type="InterPro" id="IPR034964">
    <property type="entry name" value="LS"/>
</dbReference>
<feature type="binding site" evidence="7">
    <location>
        <position position="131"/>
    </location>
    <ligand>
        <name>(2S)-2-hydroxy-3-oxobutyl phosphate</name>
        <dbReference type="ChEBI" id="CHEBI:58830"/>
    </ligand>
</feature>
<feature type="binding site" evidence="7">
    <location>
        <begin position="89"/>
        <end position="90"/>
    </location>
    <ligand>
        <name>(2S)-2-hydroxy-3-oxobutyl phosphate</name>
        <dbReference type="ChEBI" id="CHEBI:58830"/>
    </ligand>
</feature>
<dbReference type="EC" id="2.5.1.78" evidence="3 7"/>
<reference evidence="8" key="3">
    <citation type="submission" date="2020-09" db="EMBL/GenBank/DDBJ databases">
        <authorList>
            <person name="Sun Q."/>
            <person name="Zhou Y."/>
        </authorList>
    </citation>
    <scope>NUCLEOTIDE SEQUENCE</scope>
    <source>
        <strain evidence="8">CGMCC 1.14984</strain>
    </source>
</reference>
<reference evidence="9 11" key="2">
    <citation type="submission" date="2020-02" db="EMBL/GenBank/DDBJ databases">
        <title>Genome sequence of Parvularcula flava strain NH6-79.</title>
        <authorList>
            <person name="Abdul Karim M.H."/>
            <person name="Lam M.Q."/>
            <person name="Chen S.J."/>
            <person name="Yahya A."/>
            <person name="Shahir S."/>
            <person name="Shamsir M.S."/>
            <person name="Chong C.S."/>
        </authorList>
    </citation>
    <scope>NUCLEOTIDE SEQUENCE [LARGE SCALE GENOMIC DNA]</scope>
    <source>
        <strain evidence="9 11">NH6-79</strain>
    </source>
</reference>
<dbReference type="EMBL" id="BMGZ01000002">
    <property type="protein sequence ID" value="GGH98958.1"/>
    <property type="molecule type" value="Genomic_DNA"/>
</dbReference>
<keyword evidence="4 7" id="KW-0686">Riboflavin biosynthesis</keyword>
<dbReference type="RefSeq" id="WP_155140731.1">
    <property type="nucleotide sequence ID" value="NZ_BMGZ01000002.1"/>
</dbReference>
<evidence type="ECO:0000313" key="11">
    <source>
        <dbReference type="Proteomes" id="UP000818603"/>
    </source>
</evidence>
<evidence type="ECO:0000256" key="5">
    <source>
        <dbReference type="ARBA" id="ARBA00022679"/>
    </source>
</evidence>
<evidence type="ECO:0000256" key="4">
    <source>
        <dbReference type="ARBA" id="ARBA00022619"/>
    </source>
</evidence>
<evidence type="ECO:0000256" key="7">
    <source>
        <dbReference type="HAMAP-Rule" id="MF_00178"/>
    </source>
</evidence>
<comment type="caution">
    <text evidence="8">The sequence shown here is derived from an EMBL/GenBank/DDBJ whole genome shotgun (WGS) entry which is preliminary data.</text>
</comment>
<evidence type="ECO:0000313" key="9">
    <source>
        <dbReference type="EMBL" id="NHK28598.1"/>
    </source>
</evidence>
<proteinExistence type="inferred from homology"/>
<dbReference type="Proteomes" id="UP000818603">
    <property type="component" value="Unassembled WGS sequence"/>
</dbReference>
<dbReference type="NCBIfam" id="TIGR00114">
    <property type="entry name" value="lumazine-synth"/>
    <property type="match status" value="1"/>
</dbReference>
<evidence type="ECO:0000256" key="6">
    <source>
        <dbReference type="ARBA" id="ARBA00048785"/>
    </source>
</evidence>
<evidence type="ECO:0000256" key="3">
    <source>
        <dbReference type="ARBA" id="ARBA00012664"/>
    </source>
</evidence>
<evidence type="ECO:0000256" key="1">
    <source>
        <dbReference type="ARBA" id="ARBA00004917"/>
    </source>
</evidence>
<feature type="binding site" evidence="7">
    <location>
        <begin position="84"/>
        <end position="86"/>
    </location>
    <ligand>
        <name>5-amino-6-(D-ribitylamino)uracil</name>
        <dbReference type="ChEBI" id="CHEBI:15934"/>
    </ligand>
</feature>
<organism evidence="8 10">
    <name type="scientific">Aquisalinus luteolus</name>
    <dbReference type="NCBI Taxonomy" id="1566827"/>
    <lineage>
        <taxon>Bacteria</taxon>
        <taxon>Pseudomonadati</taxon>
        <taxon>Pseudomonadota</taxon>
        <taxon>Alphaproteobacteria</taxon>
        <taxon>Parvularculales</taxon>
        <taxon>Parvularculaceae</taxon>
        <taxon>Aquisalinus</taxon>
    </lineage>
</organism>
<comment type="catalytic activity">
    <reaction evidence="6 7">
        <text>(2S)-2-hydroxy-3-oxobutyl phosphate + 5-amino-6-(D-ribitylamino)uracil = 6,7-dimethyl-8-(1-D-ribityl)lumazine + phosphate + 2 H2O + H(+)</text>
        <dbReference type="Rhea" id="RHEA:26152"/>
        <dbReference type="ChEBI" id="CHEBI:15377"/>
        <dbReference type="ChEBI" id="CHEBI:15378"/>
        <dbReference type="ChEBI" id="CHEBI:15934"/>
        <dbReference type="ChEBI" id="CHEBI:43474"/>
        <dbReference type="ChEBI" id="CHEBI:58201"/>
        <dbReference type="ChEBI" id="CHEBI:58830"/>
        <dbReference type="EC" id="2.5.1.78"/>
    </reaction>
</comment>
<keyword evidence="5 7" id="KW-0808">Transferase</keyword>
<keyword evidence="11" id="KW-1185">Reference proteome</keyword>
<dbReference type="CDD" id="cd09209">
    <property type="entry name" value="Lumazine_synthase-I"/>
    <property type="match status" value="1"/>
</dbReference>
<comment type="similarity">
    <text evidence="2 7">Belongs to the DMRL synthase family.</text>
</comment>
<dbReference type="Pfam" id="PF00885">
    <property type="entry name" value="DMRL_synthase"/>
    <property type="match status" value="1"/>
</dbReference>
<sequence length="163" mass="17454">MRNQSLQEAIDGVHNAKGKRFGVVTTRWNDDIIGMLKTSCLETLKAQSAGAVEEFIVPGAFELPVACKTLVSGPRYNAIIAIGCVIRGDTPHFDYVAGEAARGITDVSLMSGVPVIFGVLTVNNREQAVTRADPAQDNKGREFALAAIEMANLVTSIKEKSYG</sequence>
<dbReference type="GO" id="GO:0000906">
    <property type="term" value="F:6,7-dimethyl-8-ribityllumazine synthase activity"/>
    <property type="evidence" value="ECO:0007669"/>
    <property type="project" value="UniProtKB-UniRule"/>
</dbReference>
<evidence type="ECO:0000313" key="10">
    <source>
        <dbReference type="Proteomes" id="UP000621856"/>
    </source>
</evidence>
<dbReference type="AlphaFoldDB" id="A0A8J3EPN2"/>
<feature type="binding site" evidence="7">
    <location>
        <begin position="60"/>
        <end position="62"/>
    </location>
    <ligand>
        <name>5-amino-6-(D-ribitylamino)uracil</name>
        <dbReference type="ChEBI" id="CHEBI:15934"/>
    </ligand>
</feature>
<dbReference type="PANTHER" id="PTHR21058">
    <property type="entry name" value="6,7-DIMETHYL-8-RIBITYLLUMAZINE SYNTHASE DMRL SYNTHASE LUMAZINE SYNTHASE"/>
    <property type="match status" value="1"/>
</dbReference>
<dbReference type="Gene3D" id="3.40.50.960">
    <property type="entry name" value="Lumazine/riboflavin synthase"/>
    <property type="match status" value="1"/>
</dbReference>
<dbReference type="HAMAP" id="MF_00178">
    <property type="entry name" value="Lumazine_synth"/>
    <property type="match status" value="1"/>
</dbReference>
<dbReference type="EMBL" id="VCJR02000002">
    <property type="protein sequence ID" value="NHK28598.1"/>
    <property type="molecule type" value="Genomic_DNA"/>
</dbReference>
<evidence type="ECO:0000313" key="8">
    <source>
        <dbReference type="EMBL" id="GGH98958.1"/>
    </source>
</evidence>
<name>A0A8J3EPN2_9PROT</name>
<dbReference type="PANTHER" id="PTHR21058:SF0">
    <property type="entry name" value="6,7-DIMETHYL-8-RIBITYLLUMAZINE SYNTHASE"/>
    <property type="match status" value="1"/>
</dbReference>
<feature type="active site" description="Proton donor" evidence="7">
    <location>
        <position position="92"/>
    </location>
</feature>
<dbReference type="GO" id="GO:0005829">
    <property type="term" value="C:cytosol"/>
    <property type="evidence" value="ECO:0007669"/>
    <property type="project" value="TreeGrafter"/>
</dbReference>
<accession>A0A8J3EPN2</accession>
<evidence type="ECO:0000256" key="2">
    <source>
        <dbReference type="ARBA" id="ARBA00007424"/>
    </source>
</evidence>
<protein>
    <recommendedName>
        <fullName evidence="3 7">6,7-dimethyl-8-ribityllumazine synthase</fullName>
        <shortName evidence="7">DMRL synthase</shortName>
        <shortName evidence="7">LS</shortName>
        <shortName evidence="7">Lumazine synthase</shortName>
        <ecNumber evidence="3 7">2.5.1.78</ecNumber>
    </recommendedName>
</protein>
<dbReference type="GO" id="GO:0009231">
    <property type="term" value="P:riboflavin biosynthetic process"/>
    <property type="evidence" value="ECO:0007669"/>
    <property type="project" value="UniProtKB-UniRule"/>
</dbReference>
<feature type="binding site" evidence="7">
    <location>
        <position position="117"/>
    </location>
    <ligand>
        <name>5-amino-6-(D-ribitylamino)uracil</name>
        <dbReference type="ChEBI" id="CHEBI:15934"/>
    </ligand>
</feature>
<dbReference type="InterPro" id="IPR002180">
    <property type="entry name" value="LS/RS"/>
</dbReference>
<dbReference type="UniPathway" id="UPA00275">
    <property type="reaction ID" value="UER00404"/>
</dbReference>
<dbReference type="InterPro" id="IPR036467">
    <property type="entry name" value="LS/RS_sf"/>
</dbReference>
<reference evidence="8" key="1">
    <citation type="journal article" date="2014" name="Int. J. Syst. Evol. Microbiol.">
        <title>Complete genome sequence of Corynebacterium casei LMG S-19264T (=DSM 44701T), isolated from a smear-ripened cheese.</title>
        <authorList>
            <consortium name="US DOE Joint Genome Institute (JGI-PGF)"/>
            <person name="Walter F."/>
            <person name="Albersmeier A."/>
            <person name="Kalinowski J."/>
            <person name="Ruckert C."/>
        </authorList>
    </citation>
    <scope>NUCLEOTIDE SEQUENCE</scope>
    <source>
        <strain evidence="8">CGMCC 1.14984</strain>
    </source>
</reference>
<dbReference type="SUPFAM" id="SSF52121">
    <property type="entry name" value="Lumazine synthase"/>
    <property type="match status" value="1"/>
</dbReference>
<dbReference type="Proteomes" id="UP000621856">
    <property type="component" value="Unassembled WGS sequence"/>
</dbReference>